<organism evidence="1 2">
    <name type="scientific">Botrytis byssoidea</name>
    <dbReference type="NCBI Taxonomy" id="139641"/>
    <lineage>
        <taxon>Eukaryota</taxon>
        <taxon>Fungi</taxon>
        <taxon>Dikarya</taxon>
        <taxon>Ascomycota</taxon>
        <taxon>Pezizomycotina</taxon>
        <taxon>Leotiomycetes</taxon>
        <taxon>Helotiales</taxon>
        <taxon>Sclerotiniaceae</taxon>
        <taxon>Botrytis</taxon>
    </lineage>
</organism>
<gene>
    <name evidence="1" type="ORF">EAE97_005206</name>
</gene>
<dbReference type="RefSeq" id="XP_038733055.1">
    <property type="nucleotide sequence ID" value="XM_038875718.1"/>
</dbReference>
<proteinExistence type="predicted"/>
<dbReference type="Proteomes" id="UP000710849">
    <property type="component" value="Unassembled WGS sequence"/>
</dbReference>
<dbReference type="AlphaFoldDB" id="A0A9P5ISV3"/>
<evidence type="ECO:0000313" key="1">
    <source>
        <dbReference type="EMBL" id="KAF7944573.1"/>
    </source>
</evidence>
<comment type="caution">
    <text evidence="1">The sequence shown here is derived from an EMBL/GenBank/DDBJ whole genome shotgun (WGS) entry which is preliminary data.</text>
</comment>
<dbReference type="GeneID" id="62148795"/>
<protein>
    <submittedName>
        <fullName evidence="1">Uncharacterized protein</fullName>
    </submittedName>
</protein>
<evidence type="ECO:0000313" key="2">
    <source>
        <dbReference type="Proteomes" id="UP000710849"/>
    </source>
</evidence>
<name>A0A9P5ISV3_9HELO</name>
<dbReference type="EMBL" id="RCSW01000009">
    <property type="protein sequence ID" value="KAF7944573.1"/>
    <property type="molecule type" value="Genomic_DNA"/>
</dbReference>
<accession>A0A9P5ISV3</accession>
<reference evidence="1 2" key="1">
    <citation type="journal article" date="2020" name="Genome Biol. Evol.">
        <title>Comparative genomics of Sclerotiniaceae.</title>
        <authorList>
            <person name="Valero Jimenez C.A."/>
            <person name="Steentjes M."/>
            <person name="Scholten O.E."/>
            <person name="Van Kan J.A.L."/>
        </authorList>
    </citation>
    <scope>NUCLEOTIDE SEQUENCE [LARGE SCALE GENOMIC DNA]</scope>
    <source>
        <strain evidence="1 2">MUCL 94</strain>
    </source>
</reference>
<keyword evidence="2" id="KW-1185">Reference proteome</keyword>
<sequence>MNWDIDIAAMLSLFRLDSLWEDMQRDRKMNPFHLENDHPFAASRATSFAVHRHLLVDTLPEKDSVKRGVAGKNL</sequence>